<dbReference type="Pfam" id="PF04408">
    <property type="entry name" value="WHD_HA2"/>
    <property type="match status" value="1"/>
</dbReference>
<dbReference type="InterPro" id="IPR002464">
    <property type="entry name" value="DNA/RNA_helicase_DEAH_CS"/>
</dbReference>
<evidence type="ECO:0000256" key="3">
    <source>
        <dbReference type="ARBA" id="ARBA00022801"/>
    </source>
</evidence>
<evidence type="ECO:0000256" key="7">
    <source>
        <dbReference type="ARBA" id="ARBA00060772"/>
    </source>
</evidence>
<dbReference type="CDD" id="cd18791">
    <property type="entry name" value="SF2_C_RHA"/>
    <property type="match status" value="1"/>
</dbReference>
<dbReference type="InterPro" id="IPR011545">
    <property type="entry name" value="DEAD/DEAH_box_helicase_dom"/>
</dbReference>
<dbReference type="SMART" id="SM00490">
    <property type="entry name" value="HELICc"/>
    <property type="match status" value="1"/>
</dbReference>
<proteinExistence type="inferred from homology"/>
<feature type="domain" description="Helicase ATP-binding" evidence="9">
    <location>
        <begin position="206"/>
        <end position="374"/>
    </location>
</feature>
<feature type="region of interest" description="Disordered" evidence="8">
    <location>
        <begin position="1"/>
        <end position="66"/>
    </location>
</feature>
<feature type="domain" description="Helicase C-terminal" evidence="10">
    <location>
        <begin position="456"/>
        <end position="630"/>
    </location>
</feature>
<sequence length="996" mass="113542">MSHKHRGKGAYSKHGRRETDDFHLYEGSTSDKSRGRKDRGAKDRSPHRKDKQSHSGPSHPPGLKGKEIGLYYRDKQKAKNARKDDTVTLKLHPSTERQIKDLIDVPKSSYDKHFNLKDVGDDTSFESRYNHINESQFKKKFLSIITGTLNENLEKALAEKSKLVRNERLDIQLLDELAEQQAQPRYKKMMEFRMKLPAYEKKQDIINLLSSNQVILISGETGCGKTTQVAQFLLDYELECGRGSTTNIICTQPRRISAVSVAERVAAERADRLGNSVGYHIRLERKLARPYGSVTFCTTAMLLQFLQMDPALKNYSHIILDEIHERSTQSDFIITLLKQILPRRPTLKLILMSATLNSEQFSKYYDKCPTLHIPGFTYPVEEYYLEDVLHLTNFKFEENIVYTNGKKRMKKQEAANDTFEKFIGPYIRQLQHTKKYPQRVLDQLKNPKSEELSIDLVFELVRHICSQKNNPGAILIFLPGVMDITKLHRQMQDSHFFPSSRYDIYPLHSRMPTIDQKRVFQVPRNEVRKIIIATSIAETSITIEDVVYVIDCGRTKLTNFQVKNNLDTLDSEWISEANALQRKGRAGRVKAGICYHLYTKCRAAAFDKYPLPEMLRTRLDEVILQVKILQIGKADRFLASMMDPPEAKAIDLSLKLLRELNALDEKENLTPLGYHLARLPLDPRTGKMIIWAAMFSCIDPVFSIAASLSFKDAFYCPMNKEEEARKKKLELGQNQYSDHIALAEALSTYEELSSQPGNGAYSFCRKYFLSWNTLKLLSDMKQQFARYLCEMKFLANSNPKDGSANTNSLNKSLVKAIVCAGLYPNVAIVKGVTKNGIRCVTTEEEKVKLHISSINDKARSFPSPYLTYYLKRKSTGIFLFDTTCVSPWALLFASPNANGAISSKSNKSIIKLGPMLQFNCESGTAHIFQKLHKKLDALLENKINHPGTIDWNSNEGNILRAIILLLSVGDENMGVDSGRYDYSVTYDENSASDLDD</sequence>
<feature type="compositionally biased region" description="Basic and acidic residues" evidence="8">
    <location>
        <begin position="17"/>
        <end position="44"/>
    </location>
</feature>
<accession>A0ABD2XNL3</accession>
<dbReference type="FunFam" id="1.20.120.1080:FF:000002">
    <property type="entry name" value="Putative ATP-dependent RNA helicase DHX36"/>
    <property type="match status" value="1"/>
</dbReference>
<dbReference type="InterPro" id="IPR011709">
    <property type="entry name" value="DEAD-box_helicase_OB_fold"/>
</dbReference>
<evidence type="ECO:0000256" key="4">
    <source>
        <dbReference type="ARBA" id="ARBA00022806"/>
    </source>
</evidence>
<dbReference type="PANTHER" id="PTHR18934:SF237">
    <property type="entry name" value="ATP-DEPENDENT DNA_RNA HELICASE DHX36"/>
    <property type="match status" value="1"/>
</dbReference>
<dbReference type="SUPFAM" id="SSF52540">
    <property type="entry name" value="P-loop containing nucleoside triphosphate hydrolases"/>
    <property type="match status" value="1"/>
</dbReference>
<dbReference type="Pfam" id="PF21010">
    <property type="entry name" value="HA2_C"/>
    <property type="match status" value="1"/>
</dbReference>
<evidence type="ECO:0000313" key="12">
    <source>
        <dbReference type="Proteomes" id="UP001627154"/>
    </source>
</evidence>
<evidence type="ECO:0000256" key="2">
    <source>
        <dbReference type="ARBA" id="ARBA00022741"/>
    </source>
</evidence>
<dbReference type="PROSITE" id="PS51192">
    <property type="entry name" value="HELICASE_ATP_BIND_1"/>
    <property type="match status" value="1"/>
</dbReference>
<keyword evidence="12" id="KW-1185">Reference proteome</keyword>
<dbReference type="FunFam" id="3.40.50.300:FF:000526">
    <property type="entry name" value="DExH-box ATP-dependent RNA helicase DExH3"/>
    <property type="match status" value="1"/>
</dbReference>
<dbReference type="InterPro" id="IPR048333">
    <property type="entry name" value="HA2_WH"/>
</dbReference>
<dbReference type="Gene3D" id="3.40.50.300">
    <property type="entry name" value="P-loop containing nucleotide triphosphate hydrolases"/>
    <property type="match status" value="2"/>
</dbReference>
<dbReference type="InterPro" id="IPR059023">
    <property type="entry name" value="RNA_hel_CTD"/>
</dbReference>
<evidence type="ECO:0000256" key="8">
    <source>
        <dbReference type="SAM" id="MobiDB-lite"/>
    </source>
</evidence>
<dbReference type="SMART" id="SM00847">
    <property type="entry name" value="HA2"/>
    <property type="match status" value="1"/>
</dbReference>
<reference evidence="11 12" key="1">
    <citation type="journal article" date="2024" name="bioRxiv">
        <title>A reference genome for Trichogramma kaykai: A tiny desert-dwelling parasitoid wasp with competing sex-ratio distorters.</title>
        <authorList>
            <person name="Culotta J."/>
            <person name="Lindsey A.R."/>
        </authorList>
    </citation>
    <scope>NUCLEOTIDE SEQUENCE [LARGE SCALE GENOMIC DNA]</scope>
    <source>
        <strain evidence="11 12">KSX58</strain>
    </source>
</reference>
<dbReference type="Pfam" id="PF26026">
    <property type="entry name" value="RNA_hel_CTD"/>
    <property type="match status" value="1"/>
</dbReference>
<evidence type="ECO:0000256" key="6">
    <source>
        <dbReference type="ARBA" id="ARBA00022884"/>
    </source>
</evidence>
<keyword evidence="4" id="KW-0347">Helicase</keyword>
<organism evidence="11 12">
    <name type="scientific">Trichogramma kaykai</name>
    <dbReference type="NCBI Taxonomy" id="54128"/>
    <lineage>
        <taxon>Eukaryota</taxon>
        <taxon>Metazoa</taxon>
        <taxon>Ecdysozoa</taxon>
        <taxon>Arthropoda</taxon>
        <taxon>Hexapoda</taxon>
        <taxon>Insecta</taxon>
        <taxon>Pterygota</taxon>
        <taxon>Neoptera</taxon>
        <taxon>Endopterygota</taxon>
        <taxon>Hymenoptera</taxon>
        <taxon>Apocrita</taxon>
        <taxon>Proctotrupomorpha</taxon>
        <taxon>Chalcidoidea</taxon>
        <taxon>Trichogrammatidae</taxon>
        <taxon>Trichogramma</taxon>
    </lineage>
</organism>
<dbReference type="InterPro" id="IPR007502">
    <property type="entry name" value="Helicase-assoc_dom"/>
</dbReference>
<keyword evidence="6" id="KW-0694">RNA-binding</keyword>
<dbReference type="EC" id="3.6.4.13" evidence="1"/>
<dbReference type="PROSITE" id="PS00690">
    <property type="entry name" value="DEAH_ATP_HELICASE"/>
    <property type="match status" value="1"/>
</dbReference>
<dbReference type="PROSITE" id="PS51194">
    <property type="entry name" value="HELICASE_CTER"/>
    <property type="match status" value="1"/>
</dbReference>
<dbReference type="AlphaFoldDB" id="A0ABD2XNL3"/>
<keyword evidence="3" id="KW-0378">Hydrolase</keyword>
<evidence type="ECO:0000259" key="10">
    <source>
        <dbReference type="PROSITE" id="PS51194"/>
    </source>
</evidence>
<dbReference type="InterPro" id="IPR001650">
    <property type="entry name" value="Helicase_C-like"/>
</dbReference>
<name>A0ABD2XNL3_9HYME</name>
<keyword evidence="5" id="KW-0067">ATP-binding</keyword>
<dbReference type="Gene3D" id="1.20.120.1080">
    <property type="match status" value="1"/>
</dbReference>
<evidence type="ECO:0000256" key="1">
    <source>
        <dbReference type="ARBA" id="ARBA00012552"/>
    </source>
</evidence>
<dbReference type="Proteomes" id="UP001627154">
    <property type="component" value="Unassembled WGS sequence"/>
</dbReference>
<dbReference type="Pfam" id="PF00271">
    <property type="entry name" value="Helicase_C"/>
    <property type="match status" value="1"/>
</dbReference>
<keyword evidence="2" id="KW-0547">Nucleotide-binding</keyword>
<evidence type="ECO:0000259" key="9">
    <source>
        <dbReference type="PROSITE" id="PS51192"/>
    </source>
</evidence>
<evidence type="ECO:0000256" key="5">
    <source>
        <dbReference type="ARBA" id="ARBA00022840"/>
    </source>
</evidence>
<evidence type="ECO:0000313" key="11">
    <source>
        <dbReference type="EMBL" id="KAL3406927.1"/>
    </source>
</evidence>
<dbReference type="PANTHER" id="PTHR18934">
    <property type="entry name" value="ATP-DEPENDENT RNA HELICASE"/>
    <property type="match status" value="1"/>
</dbReference>
<dbReference type="GO" id="GO:0005524">
    <property type="term" value="F:ATP binding"/>
    <property type="evidence" value="ECO:0007669"/>
    <property type="project" value="UniProtKB-KW"/>
</dbReference>
<comment type="caution">
    <text evidence="11">The sequence shown here is derived from an EMBL/GenBank/DDBJ whole genome shotgun (WGS) entry which is preliminary data.</text>
</comment>
<comment type="similarity">
    <text evidence="7">Belongs to the DExH box helicase family.</text>
</comment>
<feature type="compositionally biased region" description="Basic residues" evidence="8">
    <location>
        <begin position="1"/>
        <end position="16"/>
    </location>
</feature>
<protein>
    <recommendedName>
        <fullName evidence="1">RNA helicase</fullName>
        <ecNumber evidence="1">3.6.4.13</ecNumber>
    </recommendedName>
</protein>
<dbReference type="SMART" id="SM00487">
    <property type="entry name" value="DEXDc"/>
    <property type="match status" value="1"/>
</dbReference>
<dbReference type="GO" id="GO:0003723">
    <property type="term" value="F:RNA binding"/>
    <property type="evidence" value="ECO:0007669"/>
    <property type="project" value="UniProtKB-KW"/>
</dbReference>
<gene>
    <name evidence="11" type="ORF">TKK_001039</name>
</gene>
<dbReference type="InterPro" id="IPR014001">
    <property type="entry name" value="Helicase_ATP-bd"/>
</dbReference>
<dbReference type="GO" id="GO:0016787">
    <property type="term" value="F:hydrolase activity"/>
    <property type="evidence" value="ECO:0007669"/>
    <property type="project" value="UniProtKB-KW"/>
</dbReference>
<dbReference type="Pfam" id="PF07717">
    <property type="entry name" value="OB_NTP_bind"/>
    <property type="match status" value="1"/>
</dbReference>
<dbReference type="InterPro" id="IPR027417">
    <property type="entry name" value="P-loop_NTPase"/>
</dbReference>
<dbReference type="Pfam" id="PF00270">
    <property type="entry name" value="DEAD"/>
    <property type="match status" value="1"/>
</dbReference>
<dbReference type="EMBL" id="JBJJXI010000018">
    <property type="protein sequence ID" value="KAL3406927.1"/>
    <property type="molecule type" value="Genomic_DNA"/>
</dbReference>
<dbReference type="GO" id="GO:0003724">
    <property type="term" value="F:RNA helicase activity"/>
    <property type="evidence" value="ECO:0007669"/>
    <property type="project" value="UniProtKB-EC"/>
</dbReference>